<proteinExistence type="predicted"/>
<evidence type="ECO:0000256" key="1">
    <source>
        <dbReference type="ARBA" id="ARBA00022505"/>
    </source>
</evidence>
<organism evidence="2 3">
    <name type="scientific">Campylobacter hominis (strain ATCC BAA-381 / DSM 21671 / CCUG 45161 / LMG 19568 / NCTC 13146 / CH001A)</name>
    <dbReference type="NCBI Taxonomy" id="360107"/>
    <lineage>
        <taxon>Bacteria</taxon>
        <taxon>Pseudomonadati</taxon>
        <taxon>Campylobacterota</taxon>
        <taxon>Epsilonproteobacteria</taxon>
        <taxon>Campylobacterales</taxon>
        <taxon>Campylobacteraceae</taxon>
        <taxon>Campylobacter</taxon>
    </lineage>
</organism>
<dbReference type="OrthoDB" id="5362641at2"/>
<accession>A7I0H9</accession>
<gene>
    <name evidence="2" type="ordered locus">CHAB381_0422</name>
</gene>
<sequence length="64" mass="7319">MQETRRNFLRKALKIGTAASAVGATSLLANNKEKSQNITSGNSKKKEVLYYKSEAWEKYYKIVY</sequence>
<evidence type="ECO:0000313" key="3">
    <source>
        <dbReference type="Proteomes" id="UP000002407"/>
    </source>
</evidence>
<keyword evidence="3" id="KW-1185">Reference proteome</keyword>
<evidence type="ECO:0000313" key="2">
    <source>
        <dbReference type="EMBL" id="ABS52112.1"/>
    </source>
</evidence>
<protein>
    <submittedName>
        <fullName evidence="2">Conserved domain protein</fullName>
    </submittedName>
</protein>
<dbReference type="HOGENOM" id="CLU_202476_0_0_7"/>
<name>A7I0H9_CAMHC</name>
<dbReference type="EMBL" id="CP000776">
    <property type="protein sequence ID" value="ABS52112.1"/>
    <property type="molecule type" value="Genomic_DNA"/>
</dbReference>
<keyword evidence="1" id="KW-0500">Molybdenum</keyword>
<dbReference type="KEGG" id="cha:CHAB381_0422"/>
<dbReference type="Proteomes" id="UP000002407">
    <property type="component" value="Chromosome"/>
</dbReference>
<dbReference type="AlphaFoldDB" id="A7I0H9"/>
<dbReference type="RefSeq" id="WP_012108303.1">
    <property type="nucleotide sequence ID" value="NC_009714.1"/>
</dbReference>
<reference evidence="3" key="1">
    <citation type="submission" date="2007-07" db="EMBL/GenBank/DDBJ databases">
        <title>Complete genome sequence of Campylobacter hominis ATCC BAA-381, a commensal isolated from the human gastrointestinal tract.</title>
        <authorList>
            <person name="Fouts D.E."/>
            <person name="Mongodin E.F."/>
            <person name="Puiu D."/>
            <person name="Sebastian Y."/>
            <person name="Miller W.G."/>
            <person name="Mandrell R.E."/>
            <person name="Nelson K.E."/>
        </authorList>
    </citation>
    <scope>NUCLEOTIDE SEQUENCE [LARGE SCALE GENOMIC DNA]</scope>
    <source>
        <strain evidence="3">ATCC BAA-381 / LMG 19568 / NCTC 13146 / CH001A</strain>
    </source>
</reference>
<dbReference type="InterPro" id="IPR019546">
    <property type="entry name" value="TAT_signal_bac_arc"/>
</dbReference>
<dbReference type="NCBIfam" id="TIGR01409">
    <property type="entry name" value="TAT_signal_seq"/>
    <property type="match status" value="1"/>
</dbReference>